<dbReference type="KEGG" id="ptaw:DW352_25875"/>
<proteinExistence type="predicted"/>
<dbReference type="InterPro" id="IPR011711">
    <property type="entry name" value="GntR_C"/>
</dbReference>
<feature type="region of interest" description="Disordered" evidence="4">
    <location>
        <begin position="1"/>
        <end position="31"/>
    </location>
</feature>
<feature type="domain" description="HTH gntR-type" evidence="5">
    <location>
        <begin position="49"/>
        <end position="116"/>
    </location>
</feature>
<evidence type="ECO:0000313" key="7">
    <source>
        <dbReference type="Proteomes" id="UP000254889"/>
    </source>
</evidence>
<dbReference type="InterPro" id="IPR036390">
    <property type="entry name" value="WH_DNA-bd_sf"/>
</dbReference>
<dbReference type="SUPFAM" id="SSF46785">
    <property type="entry name" value="Winged helix' DNA-binding domain"/>
    <property type="match status" value="1"/>
</dbReference>
<dbReference type="Gene3D" id="1.20.120.530">
    <property type="entry name" value="GntR ligand-binding domain-like"/>
    <property type="match status" value="1"/>
</dbReference>
<evidence type="ECO:0000259" key="5">
    <source>
        <dbReference type="PROSITE" id="PS50949"/>
    </source>
</evidence>
<evidence type="ECO:0000256" key="2">
    <source>
        <dbReference type="ARBA" id="ARBA00023125"/>
    </source>
</evidence>
<dbReference type="AlphaFoldDB" id="A0A346A3A6"/>
<dbReference type="EMBL" id="CP031417">
    <property type="protein sequence ID" value="AXK83653.1"/>
    <property type="molecule type" value="Genomic_DNA"/>
</dbReference>
<dbReference type="PRINTS" id="PR00035">
    <property type="entry name" value="HTHGNTR"/>
</dbReference>
<dbReference type="InterPro" id="IPR008920">
    <property type="entry name" value="TF_FadR/GntR_C"/>
</dbReference>
<dbReference type="Gene3D" id="1.10.10.10">
    <property type="entry name" value="Winged helix-like DNA-binding domain superfamily/Winged helix DNA-binding domain"/>
    <property type="match status" value="1"/>
</dbReference>
<accession>A0A346A3A6</accession>
<dbReference type="GO" id="GO:0003677">
    <property type="term" value="F:DNA binding"/>
    <property type="evidence" value="ECO:0007669"/>
    <property type="project" value="UniProtKB-KW"/>
</dbReference>
<evidence type="ECO:0000313" key="6">
    <source>
        <dbReference type="EMBL" id="AXK83653.1"/>
    </source>
</evidence>
<dbReference type="Pfam" id="PF00392">
    <property type="entry name" value="GntR"/>
    <property type="match status" value="1"/>
</dbReference>
<dbReference type="SMART" id="SM00345">
    <property type="entry name" value="HTH_GNTR"/>
    <property type="match status" value="1"/>
</dbReference>
<evidence type="ECO:0000256" key="1">
    <source>
        <dbReference type="ARBA" id="ARBA00023015"/>
    </source>
</evidence>
<organism evidence="6 7">
    <name type="scientific">Pseudolabrys taiwanensis</name>
    <dbReference type="NCBI Taxonomy" id="331696"/>
    <lineage>
        <taxon>Bacteria</taxon>
        <taxon>Pseudomonadati</taxon>
        <taxon>Pseudomonadota</taxon>
        <taxon>Alphaproteobacteria</taxon>
        <taxon>Hyphomicrobiales</taxon>
        <taxon>Xanthobacteraceae</taxon>
        <taxon>Pseudolabrys</taxon>
    </lineage>
</organism>
<gene>
    <name evidence="6" type="ORF">DW352_25875</name>
</gene>
<dbReference type="PROSITE" id="PS50949">
    <property type="entry name" value="HTH_GNTR"/>
    <property type="match status" value="1"/>
</dbReference>
<keyword evidence="2" id="KW-0238">DNA-binding</keyword>
<protein>
    <submittedName>
        <fullName evidence="6">GntR family transcriptional regulator</fullName>
    </submittedName>
</protein>
<dbReference type="Proteomes" id="UP000254889">
    <property type="component" value="Chromosome"/>
</dbReference>
<reference evidence="6 7" key="1">
    <citation type="submission" date="2018-07" db="EMBL/GenBank/DDBJ databases">
        <authorList>
            <person name="Quirk P.G."/>
            <person name="Krulwich T.A."/>
        </authorList>
    </citation>
    <scope>NUCLEOTIDE SEQUENCE [LARGE SCALE GENOMIC DNA]</scope>
    <source>
        <strain evidence="6 7">CC-BB4</strain>
    </source>
</reference>
<keyword evidence="3" id="KW-0804">Transcription</keyword>
<dbReference type="InterPro" id="IPR000524">
    <property type="entry name" value="Tscrpt_reg_HTH_GntR"/>
</dbReference>
<dbReference type="SMART" id="SM00895">
    <property type="entry name" value="FCD"/>
    <property type="match status" value="1"/>
</dbReference>
<dbReference type="PANTHER" id="PTHR43537">
    <property type="entry name" value="TRANSCRIPTIONAL REGULATOR, GNTR FAMILY"/>
    <property type="match status" value="1"/>
</dbReference>
<dbReference type="InterPro" id="IPR036388">
    <property type="entry name" value="WH-like_DNA-bd_sf"/>
</dbReference>
<dbReference type="CDD" id="cd07377">
    <property type="entry name" value="WHTH_GntR"/>
    <property type="match status" value="1"/>
</dbReference>
<name>A0A346A3A6_9HYPH</name>
<keyword evidence="7" id="KW-1185">Reference proteome</keyword>
<dbReference type="OrthoDB" id="7846328at2"/>
<dbReference type="RefSeq" id="WP_115694032.1">
    <property type="nucleotide sequence ID" value="NZ_CP031417.1"/>
</dbReference>
<keyword evidence="1" id="KW-0805">Transcription regulation</keyword>
<dbReference type="Pfam" id="PF07729">
    <property type="entry name" value="FCD"/>
    <property type="match status" value="1"/>
</dbReference>
<evidence type="ECO:0000256" key="3">
    <source>
        <dbReference type="ARBA" id="ARBA00023163"/>
    </source>
</evidence>
<dbReference type="SUPFAM" id="SSF48008">
    <property type="entry name" value="GntR ligand-binding domain-like"/>
    <property type="match status" value="1"/>
</dbReference>
<evidence type="ECO:0000256" key="4">
    <source>
        <dbReference type="SAM" id="MobiDB-lite"/>
    </source>
</evidence>
<dbReference type="PANTHER" id="PTHR43537:SF51">
    <property type="entry name" value="HTH-TYPE TRANSCRIPTIONAL REGULATOR LGOR-RELATED"/>
    <property type="match status" value="1"/>
</dbReference>
<sequence>MAKGATRLVAISGQGEPQARRSAGARQKSAGDTAAAPVVRLAPLRQPSAPLRNKIIAALRSAIETGLLVPGQRLIEKDLCDQLAVSRTSLREALRELQAEGILEYNSSRGLSVSRISIDDAKNAYRIRAVLEALAVEQFIEHADDAQLKELRQEGERLKRAYRGGVLDEILLAKRTFYDRICAGAKNPIAFDMINRLVLRTSSLRKVSLSRKARHQQSIAEIEALLDAIQRRDARRARAAAIEHVNNSALSALGEAVQ</sequence>
<dbReference type="GO" id="GO:0003700">
    <property type="term" value="F:DNA-binding transcription factor activity"/>
    <property type="evidence" value="ECO:0007669"/>
    <property type="project" value="InterPro"/>
</dbReference>